<organism evidence="1 2">
    <name type="scientific">Zarea fungicola</name>
    <dbReference type="NCBI Taxonomy" id="93591"/>
    <lineage>
        <taxon>Eukaryota</taxon>
        <taxon>Fungi</taxon>
        <taxon>Dikarya</taxon>
        <taxon>Ascomycota</taxon>
        <taxon>Pezizomycotina</taxon>
        <taxon>Sordariomycetes</taxon>
        <taxon>Hypocreomycetidae</taxon>
        <taxon>Hypocreales</taxon>
        <taxon>Cordycipitaceae</taxon>
        <taxon>Zarea</taxon>
    </lineage>
</organism>
<dbReference type="EMBL" id="JANJQO010000945">
    <property type="protein sequence ID" value="KAJ2973629.1"/>
    <property type="molecule type" value="Genomic_DNA"/>
</dbReference>
<gene>
    <name evidence="1" type="ORF">NQ176_g6495</name>
</gene>
<accession>A0ACC1N5C2</accession>
<name>A0ACC1N5C2_9HYPO</name>
<keyword evidence="2" id="KW-1185">Reference proteome</keyword>
<proteinExistence type="predicted"/>
<evidence type="ECO:0000313" key="1">
    <source>
        <dbReference type="EMBL" id="KAJ2973629.1"/>
    </source>
</evidence>
<evidence type="ECO:0000313" key="2">
    <source>
        <dbReference type="Proteomes" id="UP001143910"/>
    </source>
</evidence>
<dbReference type="Proteomes" id="UP001143910">
    <property type="component" value="Unassembled WGS sequence"/>
</dbReference>
<comment type="caution">
    <text evidence="1">The sequence shown here is derived from an EMBL/GenBank/DDBJ whole genome shotgun (WGS) entry which is preliminary data.</text>
</comment>
<sequence>MERLKTRGGEVTERFLVNFMEHQVSRIETCVSTLAMRHLAKGNIVLRELNELRAPMAAIFDHFKQQQDELARYKALYGPLPDDNAPKQIEDSTSGCTK</sequence>
<reference evidence="1" key="1">
    <citation type="submission" date="2022-08" db="EMBL/GenBank/DDBJ databases">
        <title>Genome Sequence of Lecanicillium fungicola.</title>
        <authorList>
            <person name="Buettner E."/>
        </authorList>
    </citation>
    <scope>NUCLEOTIDE SEQUENCE</scope>
    <source>
        <strain evidence="1">Babe33</strain>
    </source>
</reference>
<protein>
    <submittedName>
        <fullName evidence="1">Uncharacterized protein</fullName>
    </submittedName>
</protein>